<evidence type="ECO:0000256" key="1">
    <source>
        <dbReference type="ARBA" id="ARBA00001974"/>
    </source>
</evidence>
<evidence type="ECO:0000313" key="19">
    <source>
        <dbReference type="EMBL" id="GAQ33313.1"/>
    </source>
</evidence>
<dbReference type="AlphaFoldDB" id="A0A100I254"/>
<dbReference type="Gene3D" id="3.50.50.60">
    <property type="entry name" value="FAD/NAD(P)-binding domain"/>
    <property type="match status" value="2"/>
</dbReference>
<dbReference type="VEuPathDB" id="FungiDB:M747DRAFT_299699"/>
<dbReference type="Pfam" id="PF00732">
    <property type="entry name" value="GMC_oxred_N"/>
    <property type="match status" value="1"/>
</dbReference>
<feature type="binding site" evidence="14">
    <location>
        <position position="247"/>
    </location>
    <ligand>
        <name>FAD</name>
        <dbReference type="ChEBI" id="CHEBI:57692"/>
    </ligand>
</feature>
<feature type="binding site" evidence="14">
    <location>
        <begin position="28"/>
        <end position="29"/>
    </location>
    <ligand>
        <name>FAD</name>
        <dbReference type="ChEBI" id="CHEBI:57692"/>
    </ligand>
</feature>
<evidence type="ECO:0000256" key="9">
    <source>
        <dbReference type="ARBA" id="ARBA00022827"/>
    </source>
</evidence>
<feature type="signal peptide" evidence="16">
    <location>
        <begin position="1"/>
        <end position="16"/>
    </location>
</feature>
<evidence type="ECO:0000256" key="6">
    <source>
        <dbReference type="ARBA" id="ARBA00022512"/>
    </source>
</evidence>
<dbReference type="PROSITE" id="PS00623">
    <property type="entry name" value="GMC_OXRED_1"/>
    <property type="match status" value="1"/>
</dbReference>
<evidence type="ECO:0000256" key="7">
    <source>
        <dbReference type="ARBA" id="ARBA00022530"/>
    </source>
</evidence>
<reference evidence="20" key="1">
    <citation type="journal article" date="2016" name="Genome Announc.">
        <title>Draft genome sequence of Aspergillus niger strain An76.</title>
        <authorList>
            <person name="Gong W."/>
            <person name="Cheng Z."/>
            <person name="Zhang H."/>
            <person name="Liu L."/>
            <person name="Gao P."/>
            <person name="Wang L."/>
        </authorList>
    </citation>
    <scope>NUCLEOTIDE SEQUENCE [LARGE SCALE GENOMIC DNA]</scope>
    <source>
        <strain evidence="20">An76</strain>
    </source>
</reference>
<comment type="subcellular location">
    <subcellularLocation>
        <location evidence="2">Secreted</location>
        <location evidence="2">Cell wall</location>
    </subcellularLocation>
    <subcellularLocation>
        <location evidence="3">Secreted</location>
        <location evidence="3">Extracellular space</location>
        <location evidence="3">Extracellular matrix</location>
    </subcellularLocation>
</comment>
<evidence type="ECO:0000259" key="17">
    <source>
        <dbReference type="PROSITE" id="PS00623"/>
    </source>
</evidence>
<comment type="caution">
    <text evidence="19">The sequence shown here is derived from an EMBL/GenBank/DDBJ whole genome shotgun (WGS) entry which is preliminary data.</text>
</comment>
<dbReference type="PIRSF" id="PIRSF000137">
    <property type="entry name" value="Alcohol_oxidase"/>
    <property type="match status" value="1"/>
</dbReference>
<dbReference type="VEuPathDB" id="FungiDB:An07g00450"/>
<evidence type="ECO:0000256" key="10">
    <source>
        <dbReference type="ARBA" id="ARBA00023002"/>
    </source>
</evidence>
<organism evidence="19 20">
    <name type="scientific">Aspergillus niger</name>
    <dbReference type="NCBI Taxonomy" id="5061"/>
    <lineage>
        <taxon>Eukaryota</taxon>
        <taxon>Fungi</taxon>
        <taxon>Dikarya</taxon>
        <taxon>Ascomycota</taxon>
        <taxon>Pezizomycotina</taxon>
        <taxon>Eurotiomycetes</taxon>
        <taxon>Eurotiomycetidae</taxon>
        <taxon>Eurotiales</taxon>
        <taxon>Aspergillaceae</taxon>
        <taxon>Aspergillus</taxon>
        <taxon>Aspergillus subgen. Circumdati</taxon>
    </lineage>
</organism>
<evidence type="ECO:0000256" key="8">
    <source>
        <dbReference type="ARBA" id="ARBA00022630"/>
    </source>
</evidence>
<dbReference type="GO" id="GO:0050660">
    <property type="term" value="F:flavin adenine dinucleotide binding"/>
    <property type="evidence" value="ECO:0007669"/>
    <property type="project" value="InterPro"/>
</dbReference>
<feature type="domain" description="Glucose-methanol-choline oxidoreductase N-terminal" evidence="17">
    <location>
        <begin position="95"/>
        <end position="118"/>
    </location>
</feature>
<name>A0A100I254_ASPNG</name>
<dbReference type="PANTHER" id="PTHR11552">
    <property type="entry name" value="GLUCOSE-METHANOL-CHOLINE GMC OXIDOREDUCTASE"/>
    <property type="match status" value="1"/>
</dbReference>
<evidence type="ECO:0000256" key="15">
    <source>
        <dbReference type="RuleBase" id="RU003968"/>
    </source>
</evidence>
<dbReference type="InterPro" id="IPR000172">
    <property type="entry name" value="GMC_OxRdtase_N"/>
</dbReference>
<dbReference type="VEuPathDB" id="FungiDB:ASPNIDRAFT2_1173668"/>
<protein>
    <recommendedName>
        <fullName evidence="12">glucose oxidase</fullName>
        <ecNumber evidence="12">1.1.3.4</ecNumber>
    </recommendedName>
</protein>
<proteinExistence type="inferred from homology"/>
<evidence type="ECO:0000256" key="11">
    <source>
        <dbReference type="ARBA" id="ARBA00049435"/>
    </source>
</evidence>
<dbReference type="PROSITE" id="PS00624">
    <property type="entry name" value="GMC_OXRED_2"/>
    <property type="match status" value="1"/>
</dbReference>
<dbReference type="SUPFAM" id="SSF51905">
    <property type="entry name" value="FAD/NAD(P)-binding domain"/>
    <property type="match status" value="1"/>
</dbReference>
<comment type="cofactor">
    <cofactor evidence="1 14">
        <name>FAD</name>
        <dbReference type="ChEBI" id="CHEBI:57692"/>
    </cofactor>
</comment>
<evidence type="ECO:0000313" key="20">
    <source>
        <dbReference type="Proteomes" id="UP000068243"/>
    </source>
</evidence>
<keyword evidence="8 15" id="KW-0285">Flavoprotein</keyword>
<accession>A0A100I254</accession>
<dbReference type="OMA" id="GENMIDQ"/>
<dbReference type="InterPro" id="IPR027424">
    <property type="entry name" value="Glucose_Oxidase_domain_2"/>
</dbReference>
<sequence length="606" mass="66563">MLVIPSVLLLIGGALASEHDYIIVGGGTSGLTVANRLSQDPAVSVLVVEAGSAVFDNENVTDISNLPYTYDSPIDWAYQTTKQSFGDRPQVMRAGKALGGTSVMNGAAYARAEKVQFDALRDIGIHGWEWNRLLPYYMKSENLTAANLTQAAAGASTLPMYHGVGGPVNVGFMDMRKGENDLTESMNRTLASMGIPWNQDLNSGHMRGFTLHPYTIDATNIRSDAARAYYWPYAKRPNLQVKLNSFVTRILWSDEDSEDGVVAKGVETLEQGGGDRQKFNINARREVILAAGALRTPLILELSGVGNPRILEQYGITVKIDLPSVGENLQDQLNTSLVVSTDTPVSGTRTVAFATVADIFGPTSESIAARVKAQLPQYAEATANGTNGGMEKDVLEKLYNLQYDLMFKKRVPVAEFVFILESPHQIHTGYWGLLPFARGSVHINSSNPMAPPKVNPNYGMLYWDIEVQIAMSKFLRRMYQTGDLKNLGINETLPGFVTVQEDASDETWKSWIEGQCKWILFHDVLHINFCVLTYVALDTPNYHAIGTTSMLPHDMGGVVNDRLKVYGTKNVRVVDASIQPLQLCGHPTANIYAIAEYVSDVIKQDS</sequence>
<dbReference type="Gene3D" id="4.10.450.10">
    <property type="entry name" value="Glucose Oxidase, domain 2"/>
    <property type="match status" value="1"/>
</dbReference>
<dbReference type="PANTHER" id="PTHR11552:SF201">
    <property type="entry name" value="GLUCOSE-METHANOL-CHOLINE OXIDOREDUCTASE N-TERMINAL DOMAIN-CONTAINING PROTEIN"/>
    <property type="match status" value="1"/>
</dbReference>
<dbReference type="InterPro" id="IPR012132">
    <property type="entry name" value="GMC_OxRdtase"/>
</dbReference>
<evidence type="ECO:0000256" key="2">
    <source>
        <dbReference type="ARBA" id="ARBA00004191"/>
    </source>
</evidence>
<dbReference type="Proteomes" id="UP000068243">
    <property type="component" value="Unassembled WGS sequence"/>
</dbReference>
<dbReference type="OrthoDB" id="269227at2759"/>
<comment type="catalytic activity">
    <reaction evidence="11">
        <text>beta-D-glucose + O2 = D-glucono-1,5-lactone + H2O2</text>
        <dbReference type="Rhea" id="RHEA:11428"/>
        <dbReference type="ChEBI" id="CHEBI:15379"/>
        <dbReference type="ChEBI" id="CHEBI:15903"/>
        <dbReference type="ChEBI" id="CHEBI:16217"/>
        <dbReference type="ChEBI" id="CHEBI:16240"/>
        <dbReference type="EC" id="1.1.3.4"/>
    </reaction>
    <physiologicalReaction direction="left-to-right" evidence="11">
        <dbReference type="Rhea" id="RHEA:11429"/>
    </physiologicalReaction>
</comment>
<keyword evidence="7" id="KW-0272">Extracellular matrix</keyword>
<evidence type="ECO:0000256" key="12">
    <source>
        <dbReference type="ARBA" id="ARBA00049722"/>
    </source>
</evidence>
<evidence type="ECO:0000256" key="16">
    <source>
        <dbReference type="SAM" id="SignalP"/>
    </source>
</evidence>
<keyword evidence="10" id="KW-0560">Oxidoreductase</keyword>
<evidence type="ECO:0000256" key="4">
    <source>
        <dbReference type="ARBA" id="ARBA00010790"/>
    </source>
</evidence>
<dbReference type="InterPro" id="IPR007867">
    <property type="entry name" value="GMC_OxRtase_C"/>
</dbReference>
<evidence type="ECO:0000256" key="13">
    <source>
        <dbReference type="PIRSR" id="PIRSR000137-1"/>
    </source>
</evidence>
<keyword evidence="16" id="KW-0732">Signal</keyword>
<dbReference type="Pfam" id="PF05199">
    <property type="entry name" value="GMC_oxred_C"/>
    <property type="match status" value="1"/>
</dbReference>
<feature type="binding site" evidence="14">
    <location>
        <position position="101"/>
    </location>
    <ligand>
        <name>FAD</name>
        <dbReference type="ChEBI" id="CHEBI:57692"/>
    </ligand>
</feature>
<dbReference type="GO" id="GO:0046562">
    <property type="term" value="F:beta-D-glucose oxidase activity"/>
    <property type="evidence" value="ECO:0007669"/>
    <property type="project" value="UniProtKB-EC"/>
</dbReference>
<feature type="chain" id="PRO_5007087094" description="glucose oxidase" evidence="16">
    <location>
        <begin position="17"/>
        <end position="606"/>
    </location>
</feature>
<keyword evidence="6" id="KW-0134">Cell wall</keyword>
<keyword evidence="7" id="KW-0964">Secreted</keyword>
<evidence type="ECO:0000256" key="5">
    <source>
        <dbReference type="ARBA" id="ARBA00011738"/>
    </source>
</evidence>
<evidence type="ECO:0000256" key="14">
    <source>
        <dbReference type="PIRSR" id="PIRSR000137-2"/>
    </source>
</evidence>
<feature type="active site" description="Proton acceptor" evidence="13">
    <location>
        <position position="586"/>
    </location>
</feature>
<gene>
    <name evidence="19" type="ORF">ABL_00098</name>
</gene>
<dbReference type="InterPro" id="IPR036188">
    <property type="entry name" value="FAD/NAD-bd_sf"/>
</dbReference>
<comment type="subunit">
    <text evidence="5">Homodimer.</text>
</comment>
<dbReference type="SUPFAM" id="SSF54373">
    <property type="entry name" value="FAD-linked reductases, C-terminal domain"/>
    <property type="match status" value="1"/>
</dbReference>
<keyword evidence="9 14" id="KW-0274">FAD</keyword>
<feature type="domain" description="Glucose-methanol-choline oxidoreductase N-terminal" evidence="18">
    <location>
        <begin position="292"/>
        <end position="306"/>
    </location>
</feature>
<dbReference type="EMBL" id="BCMY01000001">
    <property type="protein sequence ID" value="GAQ33313.1"/>
    <property type="molecule type" value="Genomic_DNA"/>
</dbReference>
<evidence type="ECO:0000259" key="18">
    <source>
        <dbReference type="PROSITE" id="PS00624"/>
    </source>
</evidence>
<dbReference type="VEuPathDB" id="FungiDB:ATCC64974_43390"/>
<evidence type="ECO:0000256" key="3">
    <source>
        <dbReference type="ARBA" id="ARBA00004498"/>
    </source>
</evidence>
<feature type="active site" description="Proton donor" evidence="13">
    <location>
        <position position="543"/>
    </location>
</feature>
<comment type="similarity">
    <text evidence="4 15">Belongs to the GMC oxidoreductase family.</text>
</comment>
<dbReference type="Gene3D" id="3.30.560.10">
    <property type="entry name" value="Glucose Oxidase, domain 3"/>
    <property type="match status" value="1"/>
</dbReference>
<dbReference type="EC" id="1.1.3.4" evidence="12"/>